<keyword evidence="2" id="KW-1133">Transmembrane helix</keyword>
<evidence type="ECO:0000313" key="3">
    <source>
        <dbReference type="EMBL" id="PUU75336.1"/>
    </source>
</evidence>
<comment type="caution">
    <text evidence="3">The sequence shown here is derived from an EMBL/GenBank/DDBJ whole genome shotgun (WGS) entry which is preliminary data.</text>
</comment>
<evidence type="ECO:0000256" key="1">
    <source>
        <dbReference type="ARBA" id="ARBA00022679"/>
    </source>
</evidence>
<dbReference type="PANTHER" id="PTHR10982">
    <property type="entry name" value="MALONYL COA-ACYL CARRIER PROTEIN TRANSACYLASE"/>
    <property type="match status" value="1"/>
</dbReference>
<dbReference type="Gene3D" id="3.20.20.70">
    <property type="entry name" value="Aldolase class I"/>
    <property type="match status" value="1"/>
</dbReference>
<dbReference type="InterPro" id="IPR013785">
    <property type="entry name" value="Aldolase_TIM"/>
</dbReference>
<dbReference type="OrthoDB" id="422206at2759"/>
<evidence type="ECO:0000256" key="2">
    <source>
        <dbReference type="SAM" id="Phobius"/>
    </source>
</evidence>
<sequence>MNAGYQVELADLLQWLRSAGIIIDGLAIGAGILSIEVINECIETALKHISFKRSFIDAIQQEINNCKGLPNFPGGSAEETYRCPAGGVIMVQSEMGEPIYKGAELDRAMFSLDRAKHLVDLNQRNSSHPGDEYLLLPSPALPIRLWFVKSRPPTPPGVTAAEEKLGIKKSLGVVFRNRGFFVGFGHVIMLPYGHTADDEAGVTDAILIIAGLLTELELLSQINDTTNGFLLAIRTLVLVIALISALLGATSFSLLSLVLEWAVGQTHPAPPELTNVTLWLSGQRLGAAFLITIDALKDKSVNEKIHGTNRRIEIDKVAA</sequence>
<dbReference type="EMBL" id="NESQ01000236">
    <property type="protein sequence ID" value="PUU75336.1"/>
    <property type="molecule type" value="Genomic_DNA"/>
</dbReference>
<evidence type="ECO:0000313" key="4">
    <source>
        <dbReference type="Proteomes" id="UP000244722"/>
    </source>
</evidence>
<protein>
    <submittedName>
        <fullName evidence="3">Uncharacterized protein</fullName>
    </submittedName>
</protein>
<dbReference type="InterPro" id="IPR050830">
    <property type="entry name" value="Fungal_FAS"/>
</dbReference>
<dbReference type="Proteomes" id="UP000244722">
    <property type="component" value="Unassembled WGS sequence"/>
</dbReference>
<gene>
    <name evidence="3" type="ORF">B9Z19DRAFT_1131470</name>
</gene>
<dbReference type="PANTHER" id="PTHR10982:SF21">
    <property type="entry name" value="FATTY ACID SYNTHASE SUBUNIT BETA"/>
    <property type="match status" value="1"/>
</dbReference>
<dbReference type="AlphaFoldDB" id="A0A2T6ZIQ3"/>
<keyword evidence="4" id="KW-1185">Reference proteome</keyword>
<accession>A0A2T6ZIQ3</accession>
<dbReference type="GO" id="GO:0016740">
    <property type="term" value="F:transferase activity"/>
    <property type="evidence" value="ECO:0007669"/>
    <property type="project" value="UniProtKB-KW"/>
</dbReference>
<proteinExistence type="predicted"/>
<keyword evidence="2" id="KW-0812">Transmembrane</keyword>
<organism evidence="3 4">
    <name type="scientific">Tuber borchii</name>
    <name type="common">White truffle</name>
    <dbReference type="NCBI Taxonomy" id="42251"/>
    <lineage>
        <taxon>Eukaryota</taxon>
        <taxon>Fungi</taxon>
        <taxon>Dikarya</taxon>
        <taxon>Ascomycota</taxon>
        <taxon>Pezizomycotina</taxon>
        <taxon>Pezizomycetes</taxon>
        <taxon>Pezizales</taxon>
        <taxon>Tuberaceae</taxon>
        <taxon>Tuber</taxon>
    </lineage>
</organism>
<keyword evidence="1" id="KW-0808">Transferase</keyword>
<reference evidence="3 4" key="1">
    <citation type="submission" date="2017-04" db="EMBL/GenBank/DDBJ databases">
        <title>Draft genome sequence of Tuber borchii Vittad., a whitish edible truffle.</title>
        <authorList>
            <consortium name="DOE Joint Genome Institute"/>
            <person name="Murat C."/>
            <person name="Kuo A."/>
            <person name="Barry K.W."/>
            <person name="Clum A."/>
            <person name="Dockter R.B."/>
            <person name="Fauchery L."/>
            <person name="Iotti M."/>
            <person name="Kohler A."/>
            <person name="Labutti K."/>
            <person name="Lindquist E.A."/>
            <person name="Lipzen A."/>
            <person name="Ohm R.A."/>
            <person name="Wang M."/>
            <person name="Grigoriev I.V."/>
            <person name="Zambonelli A."/>
            <person name="Martin F.M."/>
        </authorList>
    </citation>
    <scope>NUCLEOTIDE SEQUENCE [LARGE SCALE GENOMIC DNA]</scope>
    <source>
        <strain evidence="3 4">Tbo3840</strain>
    </source>
</reference>
<keyword evidence="2" id="KW-0472">Membrane</keyword>
<feature type="transmembrane region" description="Helical" evidence="2">
    <location>
        <begin position="236"/>
        <end position="258"/>
    </location>
</feature>
<name>A0A2T6ZIQ3_TUBBO</name>